<keyword evidence="4" id="KW-0378">Hydrolase</keyword>
<dbReference type="SUPFAM" id="SSF53187">
    <property type="entry name" value="Zn-dependent exopeptidases"/>
    <property type="match status" value="1"/>
</dbReference>
<dbReference type="Pfam" id="PF00246">
    <property type="entry name" value="Peptidase_M14"/>
    <property type="match status" value="1"/>
</dbReference>
<dbReference type="Pfam" id="PF18058">
    <property type="entry name" value="SbsC_C"/>
    <property type="match status" value="1"/>
</dbReference>
<evidence type="ECO:0000256" key="1">
    <source>
        <dbReference type="ARBA" id="ARBA00001947"/>
    </source>
</evidence>
<keyword evidence="5" id="KW-0862">Zinc</keyword>
<feature type="signal peptide" evidence="9">
    <location>
        <begin position="1"/>
        <end position="26"/>
    </location>
</feature>
<keyword evidence="6" id="KW-0482">Metalloprotease</keyword>
<gene>
    <name evidence="11" type="ORF">KHA93_13375</name>
</gene>
<dbReference type="GO" id="GO:0004181">
    <property type="term" value="F:metallocarboxypeptidase activity"/>
    <property type="evidence" value="ECO:0007669"/>
    <property type="project" value="InterPro"/>
</dbReference>
<dbReference type="Gene3D" id="3.40.630.10">
    <property type="entry name" value="Zn peptidases"/>
    <property type="match status" value="1"/>
</dbReference>
<evidence type="ECO:0000256" key="8">
    <source>
        <dbReference type="SAM" id="MobiDB-lite"/>
    </source>
</evidence>
<comment type="caution">
    <text evidence="11">The sequence shown here is derived from an EMBL/GenBank/DDBJ whole genome shotgun (WGS) entry which is preliminary data.</text>
</comment>
<proteinExistence type="inferred from homology"/>
<keyword evidence="9" id="KW-0732">Signal</keyword>
<evidence type="ECO:0000256" key="2">
    <source>
        <dbReference type="ARBA" id="ARBA00005988"/>
    </source>
</evidence>
<evidence type="ECO:0000313" key="11">
    <source>
        <dbReference type="EMBL" id="MBS4200623.1"/>
    </source>
</evidence>
<dbReference type="PANTHER" id="PTHR11705">
    <property type="entry name" value="PROTEASE FAMILY M14 CARBOXYPEPTIDASE A,B"/>
    <property type="match status" value="1"/>
</dbReference>
<evidence type="ECO:0000256" key="9">
    <source>
        <dbReference type="SAM" id="SignalP"/>
    </source>
</evidence>
<name>A0A942TNK1_9BACI</name>
<feature type="active site" description="Proton donor/acceptor" evidence="7">
    <location>
        <position position="298"/>
    </location>
</feature>
<feature type="compositionally biased region" description="Basic and acidic residues" evidence="8">
    <location>
        <begin position="576"/>
        <end position="588"/>
    </location>
</feature>
<sequence length="601" mass="68130">MRKLRTVIIVFVFLLSTLTFNGKSEAAGNIVNPNKVYSYDQMVEDIKKLGSTYPDLITYKVIGKSEYGREIYAISLGKGPARSFINGSHHAREWITTNLNMYMIEEYAKAYRKNSKIKGYDARNILNSTTIWFVPMVNPDGVTLQQQGLKAFPKSMHASLIKMNKGSTNFKRWKANAKGVDLNRQYNAGWKTIHNSPKGPSYAHFKGYSPESAAEVKAVLKLDAEIDAEMAVAYHSSGKILYWNYKQDKSTYNRDLVYARAINKMTGYPLVKPSKNPSGGGYTDWFIQAKKRPGFTPEISRPVYETSPPISEFKGAWQENQAVGLYVAQESAKLFDARMKKEADKLAGSFKTLEKKASNLKVTYFNNVKKESQLKLTKTFTDSYTSIVKESKKLESKAAKIPKKHRKKIDTHIKSINSYKNYAKSYIDAVNSGNALIDSTNNLEKLFITGNLDSTSVSKHKQLTKMIGTTEKKLSKMYGVSTRTLAKKKYIEPASILTNNVQYELDRYNLTLQIENNIKQKKIDAAKANLEKLAKLETDSKKAKTNGNKKYPGKYKTYKKTEDLLKNMRSKVETDLQQLEKELEPKEEPVEEDDSAAENPQ</sequence>
<comment type="cofactor">
    <cofactor evidence="1">
        <name>Zn(2+)</name>
        <dbReference type="ChEBI" id="CHEBI:29105"/>
    </cofactor>
</comment>
<dbReference type="InterPro" id="IPR000834">
    <property type="entry name" value="Peptidase_M14"/>
</dbReference>
<feature type="region of interest" description="Disordered" evidence="8">
    <location>
        <begin position="576"/>
        <end position="601"/>
    </location>
</feature>
<evidence type="ECO:0000313" key="12">
    <source>
        <dbReference type="Proteomes" id="UP000682713"/>
    </source>
</evidence>
<dbReference type="InterPro" id="IPR034274">
    <property type="entry name" value="ENP1_M14_CPD"/>
</dbReference>
<feature type="region of interest" description="Disordered" evidence="8">
    <location>
        <begin position="539"/>
        <end position="559"/>
    </location>
</feature>
<reference evidence="11 12" key="1">
    <citation type="submission" date="2021-05" db="EMBL/GenBank/DDBJ databases">
        <title>Novel Bacillus species.</title>
        <authorList>
            <person name="Liu G."/>
        </authorList>
    </citation>
    <scope>NUCLEOTIDE SEQUENCE [LARGE SCALE GENOMIC DNA]</scope>
    <source>
        <strain evidence="11 12">FJAT-49732</strain>
    </source>
</reference>
<dbReference type="GO" id="GO:0005615">
    <property type="term" value="C:extracellular space"/>
    <property type="evidence" value="ECO:0007669"/>
    <property type="project" value="TreeGrafter"/>
</dbReference>
<dbReference type="GO" id="GO:0006508">
    <property type="term" value="P:proteolysis"/>
    <property type="evidence" value="ECO:0007669"/>
    <property type="project" value="UniProtKB-KW"/>
</dbReference>
<feature type="chain" id="PRO_5037715963" evidence="9">
    <location>
        <begin position="27"/>
        <end position="601"/>
    </location>
</feature>
<evidence type="ECO:0000256" key="4">
    <source>
        <dbReference type="ARBA" id="ARBA00022801"/>
    </source>
</evidence>
<dbReference type="PANTHER" id="PTHR11705:SF143">
    <property type="entry name" value="SLL0236 PROTEIN"/>
    <property type="match status" value="1"/>
</dbReference>
<accession>A0A942TNK1</accession>
<dbReference type="Proteomes" id="UP000682713">
    <property type="component" value="Unassembled WGS sequence"/>
</dbReference>
<evidence type="ECO:0000256" key="3">
    <source>
        <dbReference type="ARBA" id="ARBA00022670"/>
    </source>
</evidence>
<evidence type="ECO:0000256" key="5">
    <source>
        <dbReference type="ARBA" id="ARBA00022833"/>
    </source>
</evidence>
<dbReference type="PROSITE" id="PS52035">
    <property type="entry name" value="PEPTIDASE_M14"/>
    <property type="match status" value="1"/>
</dbReference>
<evidence type="ECO:0000259" key="10">
    <source>
        <dbReference type="PROSITE" id="PS52035"/>
    </source>
</evidence>
<organism evidence="11 12">
    <name type="scientific">Lederbergia citrisecunda</name>
    <dbReference type="NCBI Taxonomy" id="2833583"/>
    <lineage>
        <taxon>Bacteria</taxon>
        <taxon>Bacillati</taxon>
        <taxon>Bacillota</taxon>
        <taxon>Bacilli</taxon>
        <taxon>Bacillales</taxon>
        <taxon>Bacillaceae</taxon>
        <taxon>Lederbergia</taxon>
    </lineage>
</organism>
<feature type="compositionally biased region" description="Acidic residues" evidence="8">
    <location>
        <begin position="589"/>
        <end position="601"/>
    </location>
</feature>
<keyword evidence="3" id="KW-0645">Protease</keyword>
<dbReference type="SMART" id="SM00631">
    <property type="entry name" value="Zn_pept"/>
    <property type="match status" value="1"/>
</dbReference>
<dbReference type="RefSeq" id="WP_213111182.1">
    <property type="nucleotide sequence ID" value="NZ_JAGYPJ010000001.1"/>
</dbReference>
<dbReference type="PRINTS" id="PR00765">
    <property type="entry name" value="CRBOXYPTASEA"/>
</dbReference>
<protein>
    <submittedName>
        <fullName evidence="11">Peptidase M14</fullName>
    </submittedName>
</protein>
<dbReference type="InterPro" id="IPR041378">
    <property type="entry name" value="S-layer_SbsC_C"/>
</dbReference>
<keyword evidence="12" id="KW-1185">Reference proteome</keyword>
<dbReference type="Gene3D" id="1.20.58.780">
    <property type="match status" value="1"/>
</dbReference>
<comment type="similarity">
    <text evidence="2 7">Belongs to the peptidase M14 family.</text>
</comment>
<evidence type="ECO:0000256" key="7">
    <source>
        <dbReference type="PROSITE-ProRule" id="PRU01379"/>
    </source>
</evidence>
<evidence type="ECO:0000256" key="6">
    <source>
        <dbReference type="ARBA" id="ARBA00023049"/>
    </source>
</evidence>
<dbReference type="GO" id="GO:0008270">
    <property type="term" value="F:zinc ion binding"/>
    <property type="evidence" value="ECO:0007669"/>
    <property type="project" value="InterPro"/>
</dbReference>
<dbReference type="AlphaFoldDB" id="A0A942TNK1"/>
<feature type="domain" description="Peptidase M14" evidence="10">
    <location>
        <begin position="35"/>
        <end position="331"/>
    </location>
</feature>
<dbReference type="CDD" id="cd06229">
    <property type="entry name" value="M14_Endopeptidase_I"/>
    <property type="match status" value="1"/>
</dbReference>
<dbReference type="EMBL" id="JAGYPJ010000001">
    <property type="protein sequence ID" value="MBS4200623.1"/>
    <property type="molecule type" value="Genomic_DNA"/>
</dbReference>